<protein>
    <submittedName>
        <fullName evidence="11">Uncharacterized protein</fullName>
    </submittedName>
</protein>
<dbReference type="Proteomes" id="UP000295252">
    <property type="component" value="Chromosome III"/>
</dbReference>
<dbReference type="AlphaFoldDB" id="A0A068UVG1"/>
<evidence type="ECO:0000313" key="11">
    <source>
        <dbReference type="EMBL" id="CDP11613.1"/>
    </source>
</evidence>
<dbReference type="PhylomeDB" id="A0A068UVG1"/>
<dbReference type="Gene3D" id="1.10.8.430">
    <property type="entry name" value="Helical domain of apoptotic protease-activating factors"/>
    <property type="match status" value="1"/>
</dbReference>
<evidence type="ECO:0000256" key="6">
    <source>
        <dbReference type="ARBA" id="ARBA00022741"/>
    </source>
</evidence>
<dbReference type="InterPro" id="IPR058922">
    <property type="entry name" value="WHD_DRP"/>
</dbReference>
<comment type="subcellular location">
    <subcellularLocation>
        <location evidence="1">Cytoplasm</location>
    </subcellularLocation>
</comment>
<dbReference type="STRING" id="49390.A0A068UVG1"/>
<keyword evidence="7" id="KW-0611">Plant defense</keyword>
<dbReference type="PANTHER" id="PTHR23155:SF1152">
    <property type="entry name" value="AAA+ ATPASE DOMAIN-CONTAINING PROTEIN"/>
    <property type="match status" value="1"/>
</dbReference>
<evidence type="ECO:0000256" key="3">
    <source>
        <dbReference type="ARBA" id="ARBA00022490"/>
    </source>
</evidence>
<dbReference type="OrthoDB" id="3027644at2759"/>
<evidence type="ECO:0000256" key="2">
    <source>
        <dbReference type="ARBA" id="ARBA00008894"/>
    </source>
</evidence>
<organism evidence="11 12">
    <name type="scientific">Coffea canephora</name>
    <name type="common">Robusta coffee</name>
    <dbReference type="NCBI Taxonomy" id="49390"/>
    <lineage>
        <taxon>Eukaryota</taxon>
        <taxon>Viridiplantae</taxon>
        <taxon>Streptophyta</taxon>
        <taxon>Embryophyta</taxon>
        <taxon>Tracheophyta</taxon>
        <taxon>Spermatophyta</taxon>
        <taxon>Magnoliopsida</taxon>
        <taxon>eudicotyledons</taxon>
        <taxon>Gunneridae</taxon>
        <taxon>Pentapetalae</taxon>
        <taxon>asterids</taxon>
        <taxon>lamiids</taxon>
        <taxon>Gentianales</taxon>
        <taxon>Rubiaceae</taxon>
        <taxon>Ixoroideae</taxon>
        <taxon>Gardenieae complex</taxon>
        <taxon>Bertiereae - Coffeeae clade</taxon>
        <taxon>Coffeeae</taxon>
        <taxon>Coffea</taxon>
    </lineage>
</organism>
<keyword evidence="6" id="KW-0547">Nucleotide-binding</keyword>
<keyword evidence="3" id="KW-0963">Cytoplasm</keyword>
<keyword evidence="8" id="KW-0067">ATP-binding</keyword>
<feature type="domain" description="NB-ARC" evidence="9">
    <location>
        <begin position="1"/>
        <end position="146"/>
    </location>
</feature>
<evidence type="ECO:0000259" key="10">
    <source>
        <dbReference type="Pfam" id="PF23559"/>
    </source>
</evidence>
<accession>A0A068UVG1</accession>
<dbReference type="GO" id="GO:0005737">
    <property type="term" value="C:cytoplasm"/>
    <property type="evidence" value="ECO:0007669"/>
    <property type="project" value="UniProtKB-SubCell"/>
</dbReference>
<dbReference type="Gramene" id="CDP11613">
    <property type="protein sequence ID" value="CDP11613"/>
    <property type="gene ID" value="GSCOC_T00033980001"/>
</dbReference>
<reference evidence="12" key="1">
    <citation type="journal article" date="2014" name="Science">
        <title>The coffee genome provides insight into the convergent evolution of caffeine biosynthesis.</title>
        <authorList>
            <person name="Denoeud F."/>
            <person name="Carretero-Paulet L."/>
            <person name="Dereeper A."/>
            <person name="Droc G."/>
            <person name="Guyot R."/>
            <person name="Pietrella M."/>
            <person name="Zheng C."/>
            <person name="Alberti A."/>
            <person name="Anthony F."/>
            <person name="Aprea G."/>
            <person name="Aury J.M."/>
            <person name="Bento P."/>
            <person name="Bernard M."/>
            <person name="Bocs S."/>
            <person name="Campa C."/>
            <person name="Cenci A."/>
            <person name="Combes M.C."/>
            <person name="Crouzillat D."/>
            <person name="Da Silva C."/>
            <person name="Daddiego L."/>
            <person name="De Bellis F."/>
            <person name="Dussert S."/>
            <person name="Garsmeur O."/>
            <person name="Gayraud T."/>
            <person name="Guignon V."/>
            <person name="Jahn K."/>
            <person name="Jamilloux V."/>
            <person name="Joet T."/>
            <person name="Labadie K."/>
            <person name="Lan T."/>
            <person name="Leclercq J."/>
            <person name="Lepelley M."/>
            <person name="Leroy T."/>
            <person name="Li L.T."/>
            <person name="Librado P."/>
            <person name="Lopez L."/>
            <person name="Munoz A."/>
            <person name="Noel B."/>
            <person name="Pallavicini A."/>
            <person name="Perrotta G."/>
            <person name="Poncet V."/>
            <person name="Pot D."/>
            <person name="Priyono X."/>
            <person name="Rigoreau M."/>
            <person name="Rouard M."/>
            <person name="Rozas J."/>
            <person name="Tranchant-Dubreuil C."/>
            <person name="VanBuren R."/>
            <person name="Zhang Q."/>
            <person name="Andrade A.C."/>
            <person name="Argout X."/>
            <person name="Bertrand B."/>
            <person name="de Kochko A."/>
            <person name="Graziosi G."/>
            <person name="Henry R.J."/>
            <person name="Jayarama X."/>
            <person name="Ming R."/>
            <person name="Nagai C."/>
            <person name="Rounsley S."/>
            <person name="Sankoff D."/>
            <person name="Giuliano G."/>
            <person name="Albert V.A."/>
            <person name="Wincker P."/>
            <person name="Lashermes P."/>
        </authorList>
    </citation>
    <scope>NUCLEOTIDE SEQUENCE [LARGE SCALE GENOMIC DNA]</scope>
    <source>
        <strain evidence="12">cv. DH200-94</strain>
    </source>
</reference>
<dbReference type="Pfam" id="PF00931">
    <property type="entry name" value="NB-ARC"/>
    <property type="match status" value="1"/>
</dbReference>
<dbReference type="PANTHER" id="PTHR23155">
    <property type="entry name" value="DISEASE RESISTANCE PROTEIN RP"/>
    <property type="match status" value="1"/>
</dbReference>
<dbReference type="GO" id="GO:0098542">
    <property type="term" value="P:defense response to other organism"/>
    <property type="evidence" value="ECO:0007669"/>
    <property type="project" value="TreeGrafter"/>
</dbReference>
<evidence type="ECO:0000256" key="8">
    <source>
        <dbReference type="ARBA" id="ARBA00022840"/>
    </source>
</evidence>
<dbReference type="SUPFAM" id="SSF52540">
    <property type="entry name" value="P-loop containing nucleoside triphosphate hydrolases"/>
    <property type="match status" value="1"/>
</dbReference>
<evidence type="ECO:0000256" key="7">
    <source>
        <dbReference type="ARBA" id="ARBA00022821"/>
    </source>
</evidence>
<dbReference type="Gene3D" id="3.40.50.300">
    <property type="entry name" value="P-loop containing nucleotide triphosphate hydrolases"/>
    <property type="match status" value="1"/>
</dbReference>
<dbReference type="InterPro" id="IPR027417">
    <property type="entry name" value="P-loop_NTPase"/>
</dbReference>
<keyword evidence="12" id="KW-1185">Reference proteome</keyword>
<evidence type="ECO:0000256" key="4">
    <source>
        <dbReference type="ARBA" id="ARBA00022614"/>
    </source>
</evidence>
<gene>
    <name evidence="11" type="ORF">GSCOC_T00033980001</name>
</gene>
<keyword evidence="5" id="KW-0677">Repeat</keyword>
<dbReference type="OMA" id="SHEESWK"/>
<dbReference type="InterPro" id="IPR002182">
    <property type="entry name" value="NB-ARC"/>
</dbReference>
<name>A0A068UVG1_COFCA</name>
<keyword evidence="4" id="KW-0433">Leucine-rich repeat</keyword>
<proteinExistence type="inferred from homology"/>
<evidence type="ECO:0000259" key="9">
    <source>
        <dbReference type="Pfam" id="PF00931"/>
    </source>
</evidence>
<dbReference type="Gene3D" id="1.10.10.10">
    <property type="entry name" value="Winged helix-like DNA-binding domain superfamily/Winged helix DNA-binding domain"/>
    <property type="match status" value="1"/>
</dbReference>
<dbReference type="InterPro" id="IPR044974">
    <property type="entry name" value="Disease_R_plants"/>
</dbReference>
<dbReference type="GO" id="GO:0043531">
    <property type="term" value="F:ADP binding"/>
    <property type="evidence" value="ECO:0007669"/>
    <property type="project" value="InterPro"/>
</dbReference>
<dbReference type="InParanoid" id="A0A068UVG1"/>
<feature type="domain" description="Disease resistance protein winged helix" evidence="10">
    <location>
        <begin position="231"/>
        <end position="291"/>
    </location>
</feature>
<evidence type="ECO:0000256" key="1">
    <source>
        <dbReference type="ARBA" id="ARBA00004496"/>
    </source>
</evidence>
<sequence length="313" mass="35908">MTGMGKTTLAKNLYNHPRVANHFHAHAWCSVFQEYEKRELLLEIWSNIRVPSDNICQMDDEDLALELYQQLKRSAYVIVMDDVCNIAVLMDLEGSLPDDGHGSRILIMSRLHDLAAIAEFDTVSHSLILSHEESWKLWQMRTFPDRNCPDELLGFGKKIAENCKGLPLAIIAIPGILKKTEKQQNKWKEVADNLSSLVVEIPESWCKEILQLSYHHLPAHLRTCFLYLGAFKEDKDILISKLTWLWVAECFVQMTELKCSDDAAEDCLMDLVDCILVMIQKGDLMKGAIHAMFMICFVICAFQKQRKRTFSSL</sequence>
<evidence type="ECO:0000256" key="5">
    <source>
        <dbReference type="ARBA" id="ARBA00022737"/>
    </source>
</evidence>
<dbReference type="Pfam" id="PF23559">
    <property type="entry name" value="WHD_DRP"/>
    <property type="match status" value="1"/>
</dbReference>
<dbReference type="InterPro" id="IPR042197">
    <property type="entry name" value="Apaf_helical"/>
</dbReference>
<evidence type="ECO:0000313" key="12">
    <source>
        <dbReference type="Proteomes" id="UP000295252"/>
    </source>
</evidence>
<comment type="similarity">
    <text evidence="2">Belongs to the disease resistance NB-LRR family.</text>
</comment>
<dbReference type="InterPro" id="IPR036388">
    <property type="entry name" value="WH-like_DNA-bd_sf"/>
</dbReference>
<dbReference type="EMBL" id="HG739141">
    <property type="protein sequence ID" value="CDP11613.1"/>
    <property type="molecule type" value="Genomic_DNA"/>
</dbReference>